<proteinExistence type="inferred from homology"/>
<dbReference type="EMBL" id="PKTG01000085">
    <property type="protein sequence ID" value="PLX17539.1"/>
    <property type="molecule type" value="Genomic_DNA"/>
</dbReference>
<dbReference type="Proteomes" id="UP000234857">
    <property type="component" value="Unassembled WGS sequence"/>
</dbReference>
<dbReference type="Gene3D" id="3.30.420.40">
    <property type="match status" value="2"/>
</dbReference>
<dbReference type="PANTHER" id="PTHR18964">
    <property type="entry name" value="ROK (REPRESSOR, ORF, KINASE) FAMILY"/>
    <property type="match status" value="1"/>
</dbReference>
<comment type="caution">
    <text evidence="2">The sequence shown here is derived from an EMBL/GenBank/DDBJ whole genome shotgun (WGS) entry which is preliminary data.</text>
</comment>
<dbReference type="InterPro" id="IPR000600">
    <property type="entry name" value="ROK"/>
</dbReference>
<dbReference type="InterPro" id="IPR043129">
    <property type="entry name" value="ATPase_NBD"/>
</dbReference>
<reference evidence="2 3" key="1">
    <citation type="submission" date="2017-11" db="EMBL/GenBank/DDBJ databases">
        <title>Genome-resolved metagenomics identifies genetic mobility, metabolic interactions, and unexpected diversity in perchlorate-reducing communities.</title>
        <authorList>
            <person name="Barnum T.P."/>
            <person name="Figueroa I.A."/>
            <person name="Carlstrom C.I."/>
            <person name="Lucas L.N."/>
            <person name="Engelbrektson A.L."/>
            <person name="Coates J.D."/>
        </authorList>
    </citation>
    <scope>NUCLEOTIDE SEQUENCE [LARGE SCALE GENOMIC DNA]</scope>
    <source>
        <strain evidence="2">BM706</strain>
    </source>
</reference>
<evidence type="ECO:0000313" key="3">
    <source>
        <dbReference type="Proteomes" id="UP000234857"/>
    </source>
</evidence>
<dbReference type="PROSITE" id="PS01125">
    <property type="entry name" value="ROK"/>
    <property type="match status" value="1"/>
</dbReference>
<dbReference type="CDD" id="cd24068">
    <property type="entry name" value="ASKHA_NBD_ROK_FnNanK-like"/>
    <property type="match status" value="1"/>
</dbReference>
<name>A0A2N5ZFX9_MUIH1</name>
<dbReference type="InterPro" id="IPR049874">
    <property type="entry name" value="ROK_cs"/>
</dbReference>
<comment type="similarity">
    <text evidence="1">Belongs to the ROK (NagC/XylR) family.</text>
</comment>
<gene>
    <name evidence="2" type="ORF">C0601_07210</name>
</gene>
<accession>A0A2N5ZFX9</accession>
<evidence type="ECO:0008006" key="4">
    <source>
        <dbReference type="Google" id="ProtNLM"/>
    </source>
</evidence>
<dbReference type="AlphaFoldDB" id="A0A2N5ZFX9"/>
<dbReference type="PANTHER" id="PTHR18964:SF149">
    <property type="entry name" value="BIFUNCTIONAL UDP-N-ACETYLGLUCOSAMINE 2-EPIMERASE_N-ACETYLMANNOSAMINE KINASE"/>
    <property type="match status" value="1"/>
</dbReference>
<protein>
    <recommendedName>
        <fullName evidence="4">Glucokinase</fullName>
    </recommendedName>
</protein>
<evidence type="ECO:0000313" key="2">
    <source>
        <dbReference type="EMBL" id="PLX17539.1"/>
    </source>
</evidence>
<evidence type="ECO:0000256" key="1">
    <source>
        <dbReference type="ARBA" id="ARBA00006479"/>
    </source>
</evidence>
<sequence>MYIGIDFGGTNIRAAVVDKSGNLIHKNRIRTGDTSNYSVFLKRFIDFIQSTKKDFDIKGIGIGFPGSISKQQKIIVAPNLGWKNIDLRSDLSSQLNIPVILDNDVNMAICGEKWLGAAQDFSDFFMLTIGTGVGGAFFVGNNIYTGTGNNAGEIGHINIEPGGIECACGKKGCLEQYASATALINFARRNLISNKESLLNDIELKDIEAQHIYDAGKQGDRFALQAIDYNLKNLAIGIAAVVNLMNPQAIIIGGGVSHAGDFLLKRLRPFLKYYCLDFSYKDLVVRLASLGDEAGIFGSVYRHLK</sequence>
<dbReference type="Pfam" id="PF00480">
    <property type="entry name" value="ROK"/>
    <property type="match status" value="1"/>
</dbReference>
<dbReference type="SUPFAM" id="SSF53067">
    <property type="entry name" value="Actin-like ATPase domain"/>
    <property type="match status" value="1"/>
</dbReference>
<organism evidence="2 3">
    <name type="scientific">Muiribacterium halophilum</name>
    <dbReference type="NCBI Taxonomy" id="2053465"/>
    <lineage>
        <taxon>Bacteria</taxon>
        <taxon>Candidatus Muiribacteriota</taxon>
        <taxon>Candidatus Muiribacteriia</taxon>
        <taxon>Candidatus Muiribacteriales</taxon>
        <taxon>Candidatus Muiribacteriaceae</taxon>
        <taxon>Candidatus Muiribacterium</taxon>
    </lineage>
</organism>